<keyword evidence="7" id="KW-1185">Reference proteome</keyword>
<proteinExistence type="predicted"/>
<dbReference type="EMBL" id="JABCRI010000003">
    <property type="protein sequence ID" value="KAF8408934.1"/>
    <property type="molecule type" value="Genomic_DNA"/>
</dbReference>
<dbReference type="GO" id="GO:0012505">
    <property type="term" value="C:endomembrane system"/>
    <property type="evidence" value="ECO:0007669"/>
    <property type="project" value="UniProtKB-SubCell"/>
</dbReference>
<evidence type="ECO:0000256" key="1">
    <source>
        <dbReference type="ARBA" id="ARBA00004308"/>
    </source>
</evidence>
<evidence type="ECO:0000256" key="2">
    <source>
        <dbReference type="ARBA" id="ARBA00023136"/>
    </source>
</evidence>
<keyword evidence="4" id="KW-1133">Transmembrane helix</keyword>
<reference evidence="6 7" key="1">
    <citation type="submission" date="2020-04" db="EMBL/GenBank/DDBJ databases">
        <title>Plant Genome Project.</title>
        <authorList>
            <person name="Zhang R.-G."/>
        </authorList>
    </citation>
    <scope>NUCLEOTIDE SEQUENCE [LARGE SCALE GENOMIC DNA]</scope>
    <source>
        <strain evidence="6">YNK0</strain>
        <tissue evidence="6">Leaf</tissue>
    </source>
</reference>
<dbReference type="PANTHER" id="PTHR12741">
    <property type="entry name" value="LYST-INTERACTING PROTEIN LIP5 DOPAMINE RESPONSIVE PROTEIN DRG-1"/>
    <property type="match status" value="1"/>
</dbReference>
<name>A0A835DQC9_TETSI</name>
<accession>A0A835DQC9</accession>
<evidence type="ECO:0000313" key="6">
    <source>
        <dbReference type="EMBL" id="KAF8408934.1"/>
    </source>
</evidence>
<feature type="transmembrane region" description="Helical" evidence="4">
    <location>
        <begin position="498"/>
        <end position="516"/>
    </location>
</feature>
<feature type="domain" description="1,3-beta-glucan synthase component FKS1-like" evidence="5">
    <location>
        <begin position="289"/>
        <end position="387"/>
    </location>
</feature>
<dbReference type="InterPro" id="IPR039431">
    <property type="entry name" value="Vta1/CALS_N"/>
</dbReference>
<dbReference type="GO" id="GO:0046527">
    <property type="term" value="F:glucosyltransferase activity"/>
    <property type="evidence" value="ECO:0007669"/>
    <property type="project" value="TreeGrafter"/>
</dbReference>
<dbReference type="OrthoDB" id="1880850at2759"/>
<dbReference type="Pfam" id="PF04652">
    <property type="entry name" value="Vta1"/>
    <property type="match status" value="1"/>
</dbReference>
<feature type="compositionally biased region" description="Polar residues" evidence="3">
    <location>
        <begin position="1"/>
        <end position="18"/>
    </location>
</feature>
<sequence>MASSSGTKSDMLTKSPFRQPTMVDDTKDTEIVPPSLDSIVPILRVANELEKDNPRVAYLCRFHAFERAHSLDPTSMGRGSRQFKTYLLNRLKEEEETTKQGHATNDPKEIQMFYRKFYEENIKDGLHIKNPEEMAKIYQIATVLYDVLKTVVPFEKIDKQIIRYAKEVEKKKEHYTHYNILPLHSIGPKPAIMELPEIKAAISALRKIGNLPNPSSQSISNAPHSLMPLDEDNSVPDLLDWLWLVFGFQLDYDTVQHLTNTIFKNYHSWCKYLHLKSNLKFPLNADLQQLKLLYIGLYLLIWGEASNIRFMPECICYIFHNRANQVTAGKTKPKTNFVEVRTFWHLFRSFDRMWIFLILAFQAMVIVAWSPSGSPAAFFDEDVFKSVLSIFITSALLNYLQVTLDIILSWKAWGSLKYTEIFRYLLKFAVAAPKLYVGRGMHEDMFSLLKYTLFWILLLISKLAFSFYVEILPLIGPTKLIMGLRVGNYEWYEFFRKVNHNLGVVISIWAPIVLVYFTDTQIWYTIFSTIFGGIHGAFSHLGETAPCQQKDIAKFSKVWNEFINCMRAEDLISNRERDLLLLPYFSSETVVQWPPFMLASKIAIALDMAKDFKGRDADLSKKIKNDLYMHSAVTECYKTFRELLSYLLDDEEDKL</sequence>
<evidence type="ECO:0000256" key="4">
    <source>
        <dbReference type="SAM" id="Phobius"/>
    </source>
</evidence>
<dbReference type="SMART" id="SM01205">
    <property type="entry name" value="FKS1_dom1"/>
    <property type="match status" value="1"/>
</dbReference>
<dbReference type="OMA" id="RSISWTH"/>
<dbReference type="PANTHER" id="PTHR12741:SF16">
    <property type="entry name" value="CALLOSE SYNTHASE 7"/>
    <property type="match status" value="1"/>
</dbReference>
<dbReference type="InterPro" id="IPR058851">
    <property type="entry name" value="CALS1_helical"/>
</dbReference>
<dbReference type="Gene3D" id="1.25.40.270">
    <property type="entry name" value="Vacuolar protein sorting-associated protein vta1"/>
    <property type="match status" value="1"/>
</dbReference>
<keyword evidence="2 4" id="KW-0472">Membrane</keyword>
<comment type="caution">
    <text evidence="6">The sequence shown here is derived from an EMBL/GenBank/DDBJ whole genome shotgun (WGS) entry which is preliminary data.</text>
</comment>
<dbReference type="InterPro" id="IPR026899">
    <property type="entry name" value="FKS1-like_dom1"/>
</dbReference>
<organism evidence="6 7">
    <name type="scientific">Tetracentron sinense</name>
    <name type="common">Spur-leaf</name>
    <dbReference type="NCBI Taxonomy" id="13715"/>
    <lineage>
        <taxon>Eukaryota</taxon>
        <taxon>Viridiplantae</taxon>
        <taxon>Streptophyta</taxon>
        <taxon>Embryophyta</taxon>
        <taxon>Tracheophyta</taxon>
        <taxon>Spermatophyta</taxon>
        <taxon>Magnoliopsida</taxon>
        <taxon>Trochodendrales</taxon>
        <taxon>Trochodendraceae</taxon>
        <taxon>Tetracentron</taxon>
    </lineage>
</organism>
<dbReference type="GO" id="GO:0005886">
    <property type="term" value="C:plasma membrane"/>
    <property type="evidence" value="ECO:0007669"/>
    <property type="project" value="TreeGrafter"/>
</dbReference>
<evidence type="ECO:0000256" key="3">
    <source>
        <dbReference type="SAM" id="MobiDB-lite"/>
    </source>
</evidence>
<dbReference type="Proteomes" id="UP000655225">
    <property type="component" value="Unassembled WGS sequence"/>
</dbReference>
<feature type="region of interest" description="Disordered" evidence="3">
    <location>
        <begin position="1"/>
        <end position="30"/>
    </location>
</feature>
<gene>
    <name evidence="6" type="ORF">HHK36_005004</name>
</gene>
<evidence type="ECO:0000313" key="7">
    <source>
        <dbReference type="Proteomes" id="UP000655225"/>
    </source>
</evidence>
<feature type="transmembrane region" description="Helical" evidence="4">
    <location>
        <begin position="383"/>
        <end position="400"/>
    </location>
</feature>
<dbReference type="Pfam" id="PF25968">
    <property type="entry name" value="CALS1"/>
    <property type="match status" value="1"/>
</dbReference>
<evidence type="ECO:0000259" key="5">
    <source>
        <dbReference type="SMART" id="SM01205"/>
    </source>
</evidence>
<feature type="transmembrane region" description="Helical" evidence="4">
    <location>
        <begin position="453"/>
        <end position="477"/>
    </location>
</feature>
<dbReference type="AlphaFoldDB" id="A0A835DQC9"/>
<feature type="transmembrane region" description="Helical" evidence="4">
    <location>
        <begin position="353"/>
        <end position="371"/>
    </location>
</feature>
<comment type="subcellular location">
    <subcellularLocation>
        <location evidence="1">Endomembrane system</location>
    </subcellularLocation>
</comment>
<dbReference type="InterPro" id="IPR023175">
    <property type="entry name" value="Vta1/CALS_N_sf"/>
</dbReference>
<dbReference type="Pfam" id="PF14288">
    <property type="entry name" value="FKS1_dom1"/>
    <property type="match status" value="1"/>
</dbReference>
<protein>
    <recommendedName>
        <fullName evidence="5">1,3-beta-glucan synthase component FKS1-like domain-containing protein</fullName>
    </recommendedName>
</protein>
<keyword evidence="4" id="KW-0812">Transmembrane</keyword>